<dbReference type="EMBL" id="BAABKX010000001">
    <property type="protein sequence ID" value="GAA5042020.1"/>
    <property type="molecule type" value="Genomic_DNA"/>
</dbReference>
<evidence type="ECO:0000313" key="2">
    <source>
        <dbReference type="Proteomes" id="UP001501729"/>
    </source>
</evidence>
<dbReference type="GeneID" id="68615176"/>
<evidence type="ECO:0000313" key="1">
    <source>
        <dbReference type="EMBL" id="GAA5042020.1"/>
    </source>
</evidence>
<gene>
    <name evidence="1" type="ORF">GCM10025751_04890</name>
</gene>
<keyword evidence="2" id="KW-1185">Reference proteome</keyword>
<accession>A0AAV3UBV6</accession>
<name>A0AAV3UBV6_9EURY</name>
<dbReference type="AlphaFoldDB" id="A0AAV3UBV6"/>
<protein>
    <submittedName>
        <fullName evidence="1">Uncharacterized protein</fullName>
    </submittedName>
</protein>
<organism evidence="1 2">
    <name type="scientific">Haladaptatus pallidirubidus</name>
    <dbReference type="NCBI Taxonomy" id="1008152"/>
    <lineage>
        <taxon>Archaea</taxon>
        <taxon>Methanobacteriati</taxon>
        <taxon>Methanobacteriota</taxon>
        <taxon>Stenosarchaea group</taxon>
        <taxon>Halobacteria</taxon>
        <taxon>Halobacteriales</taxon>
        <taxon>Haladaptataceae</taxon>
        <taxon>Haladaptatus</taxon>
    </lineage>
</organism>
<dbReference type="Proteomes" id="UP001501729">
    <property type="component" value="Unassembled WGS sequence"/>
</dbReference>
<proteinExistence type="predicted"/>
<reference evidence="1 2" key="1">
    <citation type="journal article" date="2019" name="Int. J. Syst. Evol. Microbiol.">
        <title>The Global Catalogue of Microorganisms (GCM) 10K type strain sequencing project: providing services to taxonomists for standard genome sequencing and annotation.</title>
        <authorList>
            <consortium name="The Broad Institute Genomics Platform"/>
            <consortium name="The Broad Institute Genome Sequencing Center for Infectious Disease"/>
            <person name="Wu L."/>
            <person name="Ma J."/>
        </authorList>
    </citation>
    <scope>NUCLEOTIDE SEQUENCE [LARGE SCALE GENOMIC DNA]</scope>
    <source>
        <strain evidence="1 2">JCM 17504</strain>
    </source>
</reference>
<dbReference type="RefSeq" id="WP_227775289.1">
    <property type="nucleotide sequence ID" value="NZ_BAABKX010000001.1"/>
</dbReference>
<comment type="caution">
    <text evidence="1">The sequence shown here is derived from an EMBL/GenBank/DDBJ whole genome shotgun (WGS) entry which is preliminary data.</text>
</comment>
<sequence>MSDFSSGNEVITSSEHGVTIEKSFDGEEFAVPAIRFEVRSNCDETVTV</sequence>